<keyword evidence="15" id="KW-1208">Phospholipid metabolism</keyword>
<dbReference type="GO" id="GO:0016024">
    <property type="term" value="P:CDP-diacylglycerol biosynthetic process"/>
    <property type="evidence" value="ECO:0007669"/>
    <property type="project" value="UniProtKB-UniPathway"/>
</dbReference>
<evidence type="ECO:0000256" key="14">
    <source>
        <dbReference type="ARBA" id="ARBA00023209"/>
    </source>
</evidence>
<evidence type="ECO:0000313" key="19">
    <source>
        <dbReference type="EMBL" id="KFG36593.1"/>
    </source>
</evidence>
<evidence type="ECO:0000256" key="10">
    <source>
        <dbReference type="ARBA" id="ARBA00022695"/>
    </source>
</evidence>
<dbReference type="PANTHER" id="PTHR13773:SF8">
    <property type="entry name" value="PHOSPHATIDATE CYTIDYLYLTRANSFERASE, PHOTORECEPTOR-SPECIFIC"/>
    <property type="match status" value="1"/>
</dbReference>
<feature type="region of interest" description="Disordered" evidence="17">
    <location>
        <begin position="707"/>
        <end position="782"/>
    </location>
</feature>
<comment type="similarity">
    <text evidence="5 16">Belongs to the CDS family.</text>
</comment>
<name>A0A086JWS5_TOXGO</name>
<comment type="catalytic activity">
    <reaction evidence="1 16">
        <text>a 1,2-diacyl-sn-glycero-3-phosphate + CTP + H(+) = a CDP-1,2-diacyl-sn-glycerol + diphosphate</text>
        <dbReference type="Rhea" id="RHEA:16229"/>
        <dbReference type="ChEBI" id="CHEBI:15378"/>
        <dbReference type="ChEBI" id="CHEBI:33019"/>
        <dbReference type="ChEBI" id="CHEBI:37563"/>
        <dbReference type="ChEBI" id="CHEBI:58332"/>
        <dbReference type="ChEBI" id="CHEBI:58608"/>
        <dbReference type="EC" id="2.7.7.41"/>
    </reaction>
</comment>
<keyword evidence="10 16" id="KW-0548">Nucleotidyltransferase</keyword>
<dbReference type="AlphaFoldDB" id="A0A086JWS5"/>
<evidence type="ECO:0000256" key="3">
    <source>
        <dbReference type="ARBA" id="ARBA00005119"/>
    </source>
</evidence>
<evidence type="ECO:0000256" key="8">
    <source>
        <dbReference type="ARBA" id="ARBA00022679"/>
    </source>
</evidence>
<evidence type="ECO:0000256" key="7">
    <source>
        <dbReference type="ARBA" id="ARBA00022516"/>
    </source>
</evidence>
<evidence type="ECO:0000256" key="17">
    <source>
        <dbReference type="SAM" id="MobiDB-lite"/>
    </source>
</evidence>
<dbReference type="EC" id="2.7.7.41" evidence="6 16"/>
<evidence type="ECO:0000256" key="4">
    <source>
        <dbReference type="ARBA" id="ARBA00005189"/>
    </source>
</evidence>
<dbReference type="InterPro" id="IPR016720">
    <property type="entry name" value="PC_Trfase_euk"/>
</dbReference>
<evidence type="ECO:0000256" key="13">
    <source>
        <dbReference type="ARBA" id="ARBA00023136"/>
    </source>
</evidence>
<comment type="pathway">
    <text evidence="3 16">Phospholipid metabolism; CDP-diacylglycerol biosynthesis; CDP-diacylglycerol from sn-glycerol 3-phosphate: step 3/3.</text>
</comment>
<reference evidence="19 20" key="1">
    <citation type="submission" date="2014-07" db="EMBL/GenBank/DDBJ databases">
        <authorList>
            <person name="Sibley D."/>
            <person name="Venepally P."/>
            <person name="Karamycheva S."/>
            <person name="Hadjithomas M."/>
            <person name="Khan A."/>
            <person name="Brunk B."/>
            <person name="Roos D."/>
            <person name="Caler E."/>
            <person name="Lorenzi H."/>
        </authorList>
    </citation>
    <scope>NUCLEOTIDE SEQUENCE [LARGE SCALE GENOMIC DNA]</scope>
    <source>
        <strain evidence="19 20">FOU</strain>
    </source>
</reference>
<dbReference type="OrthoDB" id="10260889at2759"/>
<keyword evidence="11 18" id="KW-1133">Transmembrane helix</keyword>
<evidence type="ECO:0000256" key="5">
    <source>
        <dbReference type="ARBA" id="ARBA00010185"/>
    </source>
</evidence>
<dbReference type="UniPathway" id="UPA00557">
    <property type="reaction ID" value="UER00614"/>
</dbReference>
<comment type="caution">
    <text evidence="19">The sequence shown here is derived from an EMBL/GenBank/DDBJ whole genome shotgun (WGS) entry which is preliminary data.</text>
</comment>
<keyword evidence="8 16" id="KW-0808">Transferase</keyword>
<sequence>MEPPSSPIPDASKVGDWLHSSPFFRGVSTDDVAEGQSREEVENAEYVTKVSFSSTLPSSVYSSGSFSSRSSSSLCVPRVPSGFSPTQNASPHEMRTAMKSSGYATNMRNPDFCCSACGRPLESEAAASPKDTSGGLRRPAGAAAAAVPPTGGAAHRTGAGMGPLEDSEGENTATEWGLDTDPEAESYAGEMGGRRLSSSGPLRTACSQQQGPAHGAAMHESSGSGLNPGSHVASARKGDKAVEESCLDEFGSVSDRLSPAVPVSAEPACLRQRRISPTDHQVASVRDGGAHRLSRPRSSVSSSASAGSVSAVLLRPFKYLGLWSPAYGRSRSGLESPAFGVSHGGADGPGAGLSGIRGGLSSGLVSRTSSSSHLPPVGQSSVQLEADRPLEKKLETFRVRSLWTLILVFIFVVILAAGHVYSAGLVLALVASMYWEIIAVKQKREEARLPDFYLLKWYWFLITIMGFGLPSVLRMPWRPCASLTSSLGGAGTLSGDIDEAGPSASSIFGRTARRFLERLLTFHSLVTYTAGFIGLVWFILSLRKGSMRYQFSQLGVMLVALVFIVGQALMQIANIYSGLIWFILPTSLVIVNDVSAYICGMLFGRTRLIRLSPKKTVEGFVGASFITLLWAVIVAKQLQEYKVFVCPPRMIDFRPFAMWHDLDCKVPDAFVPRCYDEEIESFLGLKGWLTPPEPTPQEVAQLQQVGATPGPLQGAGDGEALSKGSALEKGQGRKAAGRGSVEERRRVHPADLASSRSPGEDERGKEDSVGRGEVEPEETEEVSLVLDKQQAVAVSEGSSQEGRSLSKAALGSRAPQLPARSLASCRFYFSPFQFHSIVLGLFAGFLAPFGGFFASGFKRAARIKDFGEIIPGHGGVTDRFDCQILTGMFTHLYYTSFVYSDDASEPEAEPRRRLPRHTPRGDTLHSREKTENDLRDYSEGGVDSTPDHSICGEKYAEPSGAAPHSPQRVCLQDAGNESGGIASPDARGKLSEWKAKTGAELKVNNRKAAATAAEVDRRDKEKMVLAAVASMEDAEELERVKALVVARLADLKRRRESTQLVQGQTEFR</sequence>
<dbReference type="PANTHER" id="PTHR13773">
    <property type="entry name" value="PHOSPHATIDATE CYTIDYLYLTRANSFERASE"/>
    <property type="match status" value="1"/>
</dbReference>
<evidence type="ECO:0000256" key="18">
    <source>
        <dbReference type="SAM" id="Phobius"/>
    </source>
</evidence>
<evidence type="ECO:0000256" key="15">
    <source>
        <dbReference type="ARBA" id="ARBA00023264"/>
    </source>
</evidence>
<evidence type="ECO:0000256" key="16">
    <source>
        <dbReference type="RuleBase" id="RU003938"/>
    </source>
</evidence>
<dbReference type="GO" id="GO:0005789">
    <property type="term" value="C:endoplasmic reticulum membrane"/>
    <property type="evidence" value="ECO:0007669"/>
    <property type="project" value="TreeGrafter"/>
</dbReference>
<feature type="compositionally biased region" description="Basic and acidic residues" evidence="17">
    <location>
        <begin position="919"/>
        <end position="938"/>
    </location>
</feature>
<dbReference type="EMBL" id="AEYH02002641">
    <property type="protein sequence ID" value="KFG36593.1"/>
    <property type="molecule type" value="Genomic_DNA"/>
</dbReference>
<feature type="transmembrane region" description="Helical" evidence="18">
    <location>
        <begin position="616"/>
        <end position="635"/>
    </location>
</feature>
<evidence type="ECO:0000256" key="9">
    <source>
        <dbReference type="ARBA" id="ARBA00022692"/>
    </source>
</evidence>
<keyword evidence="9 16" id="KW-0812">Transmembrane</keyword>
<protein>
    <recommendedName>
        <fullName evidence="6 16">Phosphatidate cytidylyltransferase</fullName>
        <ecNumber evidence="6 16">2.7.7.41</ecNumber>
    </recommendedName>
</protein>
<evidence type="ECO:0000256" key="6">
    <source>
        <dbReference type="ARBA" id="ARBA00012487"/>
    </source>
</evidence>
<feature type="transmembrane region" description="Helical" evidence="18">
    <location>
        <begin position="520"/>
        <end position="542"/>
    </location>
</feature>
<keyword evidence="14" id="KW-0594">Phospholipid biosynthesis</keyword>
<dbReference type="GO" id="GO:0004605">
    <property type="term" value="F:phosphatidate cytidylyltransferase activity"/>
    <property type="evidence" value="ECO:0007669"/>
    <property type="project" value="UniProtKB-EC"/>
</dbReference>
<proteinExistence type="inferred from homology"/>
<feature type="transmembrane region" description="Helical" evidence="18">
    <location>
        <begin position="402"/>
        <end position="431"/>
    </location>
</feature>
<gene>
    <name evidence="19" type="ORF">TGFOU_281980</name>
</gene>
<comment type="subcellular location">
    <subcellularLocation>
        <location evidence="2">Membrane</location>
        <topology evidence="2">Multi-pass membrane protein</topology>
    </subcellularLocation>
</comment>
<evidence type="ECO:0000256" key="1">
    <source>
        <dbReference type="ARBA" id="ARBA00001698"/>
    </source>
</evidence>
<dbReference type="Proteomes" id="UP000028838">
    <property type="component" value="Unassembled WGS sequence"/>
</dbReference>
<feature type="region of interest" description="Disordered" evidence="17">
    <location>
        <begin position="125"/>
        <end position="233"/>
    </location>
</feature>
<organism evidence="19 20">
    <name type="scientific">Toxoplasma gondii FOU</name>
    <dbReference type="NCBI Taxonomy" id="943167"/>
    <lineage>
        <taxon>Eukaryota</taxon>
        <taxon>Sar</taxon>
        <taxon>Alveolata</taxon>
        <taxon>Apicomplexa</taxon>
        <taxon>Conoidasida</taxon>
        <taxon>Coccidia</taxon>
        <taxon>Eucoccidiorida</taxon>
        <taxon>Eimeriorina</taxon>
        <taxon>Sarcocystidae</taxon>
        <taxon>Toxoplasma</taxon>
    </lineage>
</organism>
<feature type="transmembrane region" description="Helical" evidence="18">
    <location>
        <begin position="554"/>
        <end position="573"/>
    </location>
</feature>
<evidence type="ECO:0000256" key="12">
    <source>
        <dbReference type="ARBA" id="ARBA00023098"/>
    </source>
</evidence>
<feature type="compositionally biased region" description="Low complexity" evidence="17">
    <location>
        <begin position="139"/>
        <end position="154"/>
    </location>
</feature>
<keyword evidence="12" id="KW-0443">Lipid metabolism</keyword>
<feature type="compositionally biased region" description="Basic and acidic residues" evidence="17">
    <location>
        <begin position="758"/>
        <end position="774"/>
    </location>
</feature>
<evidence type="ECO:0000256" key="11">
    <source>
        <dbReference type="ARBA" id="ARBA00022989"/>
    </source>
</evidence>
<feature type="compositionally biased region" description="Polar residues" evidence="17">
    <location>
        <begin position="196"/>
        <end position="211"/>
    </location>
</feature>
<dbReference type="Pfam" id="PF01148">
    <property type="entry name" value="CTP_transf_1"/>
    <property type="match status" value="1"/>
</dbReference>
<feature type="region of interest" description="Disordered" evidence="17">
    <location>
        <begin position="277"/>
        <end position="303"/>
    </location>
</feature>
<feature type="transmembrane region" description="Helical" evidence="18">
    <location>
        <begin position="834"/>
        <end position="854"/>
    </location>
</feature>
<feature type="transmembrane region" description="Helical" evidence="18">
    <location>
        <begin position="452"/>
        <end position="473"/>
    </location>
</feature>
<feature type="compositionally biased region" description="Basic and acidic residues" evidence="17">
    <location>
        <begin position="740"/>
        <end position="749"/>
    </location>
</feature>
<evidence type="ECO:0000313" key="20">
    <source>
        <dbReference type="Proteomes" id="UP000028838"/>
    </source>
</evidence>
<dbReference type="InterPro" id="IPR000374">
    <property type="entry name" value="PC_trans"/>
</dbReference>
<feature type="region of interest" description="Disordered" evidence="17">
    <location>
        <begin position="905"/>
        <end position="988"/>
    </location>
</feature>
<keyword evidence="13 18" id="KW-0472">Membrane</keyword>
<dbReference type="VEuPathDB" id="ToxoDB:TGFOU_281980"/>
<accession>A0A086JWS5</accession>
<keyword evidence="7" id="KW-0444">Lipid biosynthesis</keyword>
<comment type="pathway">
    <text evidence="4">Lipid metabolism.</text>
</comment>
<feature type="transmembrane region" description="Helical" evidence="18">
    <location>
        <begin position="579"/>
        <end position="604"/>
    </location>
</feature>
<dbReference type="PROSITE" id="PS01315">
    <property type="entry name" value="CDS"/>
    <property type="match status" value="1"/>
</dbReference>
<evidence type="ECO:0000256" key="2">
    <source>
        <dbReference type="ARBA" id="ARBA00004141"/>
    </source>
</evidence>